<evidence type="ECO:0000313" key="2">
    <source>
        <dbReference type="EMBL" id="RKS80556.1"/>
    </source>
</evidence>
<dbReference type="InParanoid" id="A0A420XUP2"/>
<feature type="region of interest" description="Disordered" evidence="1">
    <location>
        <begin position="87"/>
        <end position="106"/>
    </location>
</feature>
<proteinExistence type="predicted"/>
<evidence type="ECO:0000256" key="1">
    <source>
        <dbReference type="SAM" id="MobiDB-lite"/>
    </source>
</evidence>
<keyword evidence="3" id="KW-1185">Reference proteome</keyword>
<accession>A0A420XUP2</accession>
<protein>
    <submittedName>
        <fullName evidence="2">Uncharacterized protein</fullName>
    </submittedName>
</protein>
<dbReference type="RefSeq" id="WP_121192230.1">
    <property type="nucleotide sequence ID" value="NZ_RBWV01000009.1"/>
</dbReference>
<organism evidence="2 3">
    <name type="scientific">Motilibacter peucedani</name>
    <dbReference type="NCBI Taxonomy" id="598650"/>
    <lineage>
        <taxon>Bacteria</taxon>
        <taxon>Bacillati</taxon>
        <taxon>Actinomycetota</taxon>
        <taxon>Actinomycetes</taxon>
        <taxon>Motilibacterales</taxon>
        <taxon>Motilibacteraceae</taxon>
        <taxon>Motilibacter</taxon>
    </lineage>
</organism>
<reference evidence="2 3" key="1">
    <citation type="submission" date="2018-10" db="EMBL/GenBank/DDBJ databases">
        <title>Genomic Encyclopedia of Archaeal and Bacterial Type Strains, Phase II (KMG-II): from individual species to whole genera.</title>
        <authorList>
            <person name="Goeker M."/>
        </authorList>
    </citation>
    <scope>NUCLEOTIDE SEQUENCE [LARGE SCALE GENOMIC DNA]</scope>
    <source>
        <strain evidence="2 3">RP-AC37</strain>
    </source>
</reference>
<gene>
    <name evidence="2" type="ORF">CLV35_0993</name>
</gene>
<evidence type="ECO:0000313" key="3">
    <source>
        <dbReference type="Proteomes" id="UP000281955"/>
    </source>
</evidence>
<dbReference type="AlphaFoldDB" id="A0A420XUP2"/>
<dbReference type="EMBL" id="RBWV01000009">
    <property type="protein sequence ID" value="RKS80556.1"/>
    <property type="molecule type" value="Genomic_DNA"/>
</dbReference>
<comment type="caution">
    <text evidence="2">The sequence shown here is derived from an EMBL/GenBank/DDBJ whole genome shotgun (WGS) entry which is preliminary data.</text>
</comment>
<name>A0A420XUP2_9ACTN</name>
<sequence>MGSGDGWELVLQVVDATGGSVRVATLRWDRAPTPAELLGALAEEAAAAHRDGQRVVVAGAPPGIGRLLEAAGFTAFLDAGGPAQDVGQAAVSAGGSSNAGNSEVSR</sequence>
<dbReference type="Proteomes" id="UP000281955">
    <property type="component" value="Unassembled WGS sequence"/>
</dbReference>